<dbReference type="Gene3D" id="3.10.180.10">
    <property type="entry name" value="2,3-Dihydroxybiphenyl 1,2-Dioxygenase, domain 1"/>
    <property type="match status" value="1"/>
</dbReference>
<organism evidence="2 3">
    <name type="scientific">Paenibacillus glycinis</name>
    <dbReference type="NCBI Taxonomy" id="2697035"/>
    <lineage>
        <taxon>Bacteria</taxon>
        <taxon>Bacillati</taxon>
        <taxon>Bacillota</taxon>
        <taxon>Bacilli</taxon>
        <taxon>Bacillales</taxon>
        <taxon>Paenibacillaceae</taxon>
        <taxon>Paenibacillus</taxon>
    </lineage>
</organism>
<dbReference type="Proteomes" id="UP000665561">
    <property type="component" value="Unassembled WGS sequence"/>
</dbReference>
<protein>
    <submittedName>
        <fullName evidence="2">VOC family protein</fullName>
    </submittedName>
</protein>
<gene>
    <name evidence="2" type="ORF">GT019_26645</name>
</gene>
<dbReference type="InterPro" id="IPR037523">
    <property type="entry name" value="VOC_core"/>
</dbReference>
<dbReference type="EMBL" id="JAAAMV010000027">
    <property type="protein sequence ID" value="NBD27467.1"/>
    <property type="molecule type" value="Genomic_DNA"/>
</dbReference>
<evidence type="ECO:0000313" key="2">
    <source>
        <dbReference type="EMBL" id="NBD27467.1"/>
    </source>
</evidence>
<dbReference type="Pfam" id="PF00903">
    <property type="entry name" value="Glyoxalase"/>
    <property type="match status" value="1"/>
</dbReference>
<dbReference type="PROSITE" id="PS51819">
    <property type="entry name" value="VOC"/>
    <property type="match status" value="1"/>
</dbReference>
<accession>A0ABW9XXL9</accession>
<dbReference type="PANTHER" id="PTHR36503:SF1">
    <property type="entry name" value="BLR2520 PROTEIN"/>
    <property type="match status" value="1"/>
</dbReference>
<dbReference type="PANTHER" id="PTHR36503">
    <property type="entry name" value="BLR2520 PROTEIN"/>
    <property type="match status" value="1"/>
</dbReference>
<reference evidence="2 3" key="1">
    <citation type="submission" date="2020-01" db="EMBL/GenBank/DDBJ databases">
        <title>Paenibacillus soybeanensis sp. nov. isolated from the nodules of soybean (Glycine max(L.) Merr).</title>
        <authorList>
            <person name="Wang H."/>
        </authorList>
    </citation>
    <scope>NUCLEOTIDE SEQUENCE [LARGE SCALE GENOMIC DNA]</scope>
    <source>
        <strain evidence="2 3">T1</strain>
    </source>
</reference>
<evidence type="ECO:0000259" key="1">
    <source>
        <dbReference type="PROSITE" id="PS51819"/>
    </source>
</evidence>
<dbReference type="InterPro" id="IPR029068">
    <property type="entry name" value="Glyas_Bleomycin-R_OHBP_Dase"/>
</dbReference>
<dbReference type="InterPro" id="IPR004360">
    <property type="entry name" value="Glyas_Fos-R_dOase_dom"/>
</dbReference>
<sequence length="143" mass="15791">MKPRITVLTLGVDDLDKSLAFYRDGLGLPTEGIIGTEFEHGAVAFFDLQAGMKLAIWKRADLSHEAKVPLSPRSSTEMTIGHNVGSKAEVDRIMALAEKAGAVIADRAHDAFWGGYSGHFMDPDGHLWEIVWNPAWELDEEQE</sequence>
<comment type="caution">
    <text evidence="2">The sequence shown here is derived from an EMBL/GenBank/DDBJ whole genome shotgun (WGS) entry which is preliminary data.</text>
</comment>
<dbReference type="SUPFAM" id="SSF54593">
    <property type="entry name" value="Glyoxalase/Bleomycin resistance protein/Dihydroxybiphenyl dioxygenase"/>
    <property type="match status" value="1"/>
</dbReference>
<dbReference type="RefSeq" id="WP_161746509.1">
    <property type="nucleotide sequence ID" value="NZ_JAAAMV010000027.1"/>
</dbReference>
<evidence type="ECO:0000313" key="3">
    <source>
        <dbReference type="Proteomes" id="UP000665561"/>
    </source>
</evidence>
<proteinExistence type="predicted"/>
<feature type="domain" description="VOC" evidence="1">
    <location>
        <begin position="4"/>
        <end position="133"/>
    </location>
</feature>
<name>A0ABW9XXL9_9BACL</name>
<keyword evidence="3" id="KW-1185">Reference proteome</keyword>